<organism evidence="2 3">
    <name type="scientific">Coccomyxa viridis</name>
    <dbReference type="NCBI Taxonomy" id="1274662"/>
    <lineage>
        <taxon>Eukaryota</taxon>
        <taxon>Viridiplantae</taxon>
        <taxon>Chlorophyta</taxon>
        <taxon>core chlorophytes</taxon>
        <taxon>Trebouxiophyceae</taxon>
        <taxon>Trebouxiophyceae incertae sedis</taxon>
        <taxon>Coccomyxaceae</taxon>
        <taxon>Coccomyxa</taxon>
    </lineage>
</organism>
<dbReference type="PANTHER" id="PTHR47484">
    <property type="entry name" value="COMPLEX 1 PROTEIN CONTAINING PROTEIN, EXPRESSED"/>
    <property type="match status" value="1"/>
</dbReference>
<dbReference type="InterPro" id="IPR045298">
    <property type="entry name" value="Complex1_LYR_LYRM7"/>
</dbReference>
<protein>
    <submittedName>
        <fullName evidence="2">G5119 protein</fullName>
    </submittedName>
</protein>
<dbReference type="Proteomes" id="UP001497392">
    <property type="component" value="Unassembled WGS sequence"/>
</dbReference>
<reference evidence="2 3" key="1">
    <citation type="submission" date="2024-06" db="EMBL/GenBank/DDBJ databases">
        <authorList>
            <person name="Kraege A."/>
            <person name="Thomma B."/>
        </authorList>
    </citation>
    <scope>NUCLEOTIDE SEQUENCE [LARGE SCALE GENOMIC DNA]</scope>
</reference>
<accession>A0ABP1FTG1</accession>
<dbReference type="InterPro" id="IPR008011">
    <property type="entry name" value="Complex1_LYR_dom"/>
</dbReference>
<name>A0ABP1FTG1_9CHLO</name>
<keyword evidence="3" id="KW-1185">Reference proteome</keyword>
<comment type="caution">
    <text evidence="2">The sequence shown here is derived from an EMBL/GenBank/DDBJ whole genome shotgun (WGS) entry which is preliminary data.</text>
</comment>
<dbReference type="PANTHER" id="PTHR47484:SF1">
    <property type="entry name" value="COMPLEX 1 PROTEIN CONTAINING PROTEIN, EXPRESSED"/>
    <property type="match status" value="1"/>
</dbReference>
<sequence length="140" mass="16157">MQLRPLTKAIPAWSRLCSSIVFGPDSGQLQEIIGRNLSKEGKVAPPTVVTTRREALGLYREILRYSRLFVWNDDTGTPWRDVLRKSARQEFETTRHHTDPELVTRLIVTGRDSVQRITEKFMEKRQDIIENEVKRTGPAP</sequence>
<evidence type="ECO:0000313" key="2">
    <source>
        <dbReference type="EMBL" id="CAL5222716.1"/>
    </source>
</evidence>
<feature type="domain" description="Complex 1 LYR protein" evidence="1">
    <location>
        <begin position="53"/>
        <end position="113"/>
    </location>
</feature>
<dbReference type="CDD" id="cd20267">
    <property type="entry name" value="Complex1_LYR_LYRM7"/>
    <property type="match status" value="1"/>
</dbReference>
<evidence type="ECO:0000259" key="1">
    <source>
        <dbReference type="Pfam" id="PF05347"/>
    </source>
</evidence>
<dbReference type="EMBL" id="CAXHTA020000007">
    <property type="protein sequence ID" value="CAL5222716.1"/>
    <property type="molecule type" value="Genomic_DNA"/>
</dbReference>
<gene>
    <name evidence="2" type="primary">g5119</name>
    <name evidence="2" type="ORF">VP750_LOCUS4375</name>
</gene>
<proteinExistence type="predicted"/>
<dbReference type="Pfam" id="PF05347">
    <property type="entry name" value="Complex1_LYR"/>
    <property type="match status" value="1"/>
</dbReference>
<evidence type="ECO:0000313" key="3">
    <source>
        <dbReference type="Proteomes" id="UP001497392"/>
    </source>
</evidence>